<dbReference type="InterPro" id="IPR002491">
    <property type="entry name" value="ABC_transptr_periplasmic_BD"/>
</dbReference>
<evidence type="ECO:0000256" key="5">
    <source>
        <dbReference type="ARBA" id="ARBA00022729"/>
    </source>
</evidence>
<dbReference type="Proteomes" id="UP000628984">
    <property type="component" value="Unassembled WGS sequence"/>
</dbReference>
<protein>
    <submittedName>
        <fullName evidence="9">Iron(III) ABC transporter substrate-binding protein</fullName>
    </submittedName>
</protein>
<dbReference type="RefSeq" id="WP_189635197.1">
    <property type="nucleotide sequence ID" value="NZ_BMYQ01000016.1"/>
</dbReference>
<dbReference type="GO" id="GO:0030288">
    <property type="term" value="C:outer membrane-bounded periplasmic space"/>
    <property type="evidence" value="ECO:0007669"/>
    <property type="project" value="TreeGrafter"/>
</dbReference>
<feature type="coiled-coil region" evidence="6">
    <location>
        <begin position="145"/>
        <end position="172"/>
    </location>
</feature>
<evidence type="ECO:0000313" key="9">
    <source>
        <dbReference type="EMBL" id="GGW43903.1"/>
    </source>
</evidence>
<comment type="similarity">
    <text evidence="2">Belongs to the bacterial solute-binding protein 8 family.</text>
</comment>
<evidence type="ECO:0000256" key="3">
    <source>
        <dbReference type="ARBA" id="ARBA00022448"/>
    </source>
</evidence>
<dbReference type="InterPro" id="IPR051313">
    <property type="entry name" value="Bact_iron-sidero_bind"/>
</dbReference>
<feature type="domain" description="Fe/B12 periplasmic-binding" evidence="8">
    <location>
        <begin position="40"/>
        <end position="301"/>
    </location>
</feature>
<keyword evidence="3" id="KW-0813">Transport</keyword>
<reference evidence="9" key="1">
    <citation type="journal article" date="2014" name="Int. J. Syst. Evol. Microbiol.">
        <title>Complete genome sequence of Corynebacterium casei LMG S-19264T (=DSM 44701T), isolated from a smear-ripened cheese.</title>
        <authorList>
            <consortium name="US DOE Joint Genome Institute (JGI-PGF)"/>
            <person name="Walter F."/>
            <person name="Albersmeier A."/>
            <person name="Kalinowski J."/>
            <person name="Ruckert C."/>
        </authorList>
    </citation>
    <scope>NUCLEOTIDE SEQUENCE</scope>
    <source>
        <strain evidence="9">KCTC 23714</strain>
    </source>
</reference>
<keyword evidence="4" id="KW-0410">Iron transport</keyword>
<dbReference type="GO" id="GO:1901678">
    <property type="term" value="P:iron coordination entity transport"/>
    <property type="evidence" value="ECO:0007669"/>
    <property type="project" value="UniProtKB-ARBA"/>
</dbReference>
<comment type="subcellular location">
    <subcellularLocation>
        <location evidence="1">Cell envelope</location>
    </subcellularLocation>
</comment>
<feature type="signal peptide" evidence="7">
    <location>
        <begin position="1"/>
        <end position="20"/>
    </location>
</feature>
<dbReference type="EMBL" id="BMYQ01000016">
    <property type="protein sequence ID" value="GGW43903.1"/>
    <property type="molecule type" value="Genomic_DNA"/>
</dbReference>
<dbReference type="Gene3D" id="3.40.50.1980">
    <property type="entry name" value="Nitrogenase molybdenum iron protein domain"/>
    <property type="match status" value="2"/>
</dbReference>
<keyword evidence="4" id="KW-0406">Ion transport</keyword>
<keyword evidence="6" id="KW-0175">Coiled coil</keyword>
<dbReference type="AlphaFoldDB" id="A0A918MQ72"/>
<organism evidence="9 10">
    <name type="scientific">Gemmobacter lanyuensis</name>
    <dbReference type="NCBI Taxonomy" id="1054497"/>
    <lineage>
        <taxon>Bacteria</taxon>
        <taxon>Pseudomonadati</taxon>
        <taxon>Pseudomonadota</taxon>
        <taxon>Alphaproteobacteria</taxon>
        <taxon>Rhodobacterales</taxon>
        <taxon>Paracoccaceae</taxon>
        <taxon>Gemmobacter</taxon>
    </lineage>
</organism>
<keyword evidence="5 7" id="KW-0732">Signal</keyword>
<evidence type="ECO:0000256" key="2">
    <source>
        <dbReference type="ARBA" id="ARBA00008814"/>
    </source>
</evidence>
<dbReference type="PANTHER" id="PTHR30532:SF1">
    <property type="entry name" value="IRON(3+)-HYDROXAMATE-BINDING PROTEIN FHUD"/>
    <property type="match status" value="1"/>
</dbReference>
<sequence>MRAALALAALLTLLPVALHADPVTVTDRNGSHSFAAPPARIVVLDWTLAEAVLDLGHVPVGAPEIALYGEWVVNPPVPEAVTDIGLRTEPDLETLAALQPDVILAVDLDPAQEAQLAQIAPVLVWTHWDAGHDNVAATLAVFRQVAALLREEARAEALLAAQEARITALREEFAARFGPAPPPLTLIRLNDARSVWIYGANSVPQYVATRLGFAPELPQPASRWGVAQHPVEALGGATRGLLLAIQPHMTGAEVLESPVWQALPAVAGRRFAEMRAVWSYGSALSIGRTAEAMAAALRALP</sequence>
<evidence type="ECO:0000256" key="1">
    <source>
        <dbReference type="ARBA" id="ARBA00004196"/>
    </source>
</evidence>
<dbReference type="PRINTS" id="PR01715">
    <property type="entry name" value="FERRIBNDNGPP"/>
</dbReference>
<evidence type="ECO:0000256" key="4">
    <source>
        <dbReference type="ARBA" id="ARBA00022496"/>
    </source>
</evidence>
<dbReference type="PANTHER" id="PTHR30532">
    <property type="entry name" value="IRON III DICITRATE-BINDING PERIPLASMIC PROTEIN"/>
    <property type="match status" value="1"/>
</dbReference>
<dbReference type="Pfam" id="PF01497">
    <property type="entry name" value="Peripla_BP_2"/>
    <property type="match status" value="1"/>
</dbReference>
<dbReference type="SUPFAM" id="SSF53807">
    <property type="entry name" value="Helical backbone' metal receptor"/>
    <property type="match status" value="1"/>
</dbReference>
<accession>A0A918MQ72</accession>
<keyword evidence="4" id="KW-0408">Iron</keyword>
<evidence type="ECO:0000259" key="8">
    <source>
        <dbReference type="PROSITE" id="PS50983"/>
    </source>
</evidence>
<keyword evidence="10" id="KW-1185">Reference proteome</keyword>
<evidence type="ECO:0000313" key="10">
    <source>
        <dbReference type="Proteomes" id="UP000628984"/>
    </source>
</evidence>
<comment type="caution">
    <text evidence="9">The sequence shown here is derived from an EMBL/GenBank/DDBJ whole genome shotgun (WGS) entry which is preliminary data.</text>
</comment>
<dbReference type="PROSITE" id="PS50983">
    <property type="entry name" value="FE_B12_PBP"/>
    <property type="match status" value="1"/>
</dbReference>
<gene>
    <name evidence="9" type="ORF">GCM10011452_35220</name>
</gene>
<name>A0A918MQ72_9RHOB</name>
<proteinExistence type="inferred from homology"/>
<feature type="chain" id="PRO_5037688100" evidence="7">
    <location>
        <begin position="21"/>
        <end position="301"/>
    </location>
</feature>
<reference evidence="9" key="2">
    <citation type="submission" date="2020-09" db="EMBL/GenBank/DDBJ databases">
        <authorList>
            <person name="Sun Q."/>
            <person name="Kim S."/>
        </authorList>
    </citation>
    <scope>NUCLEOTIDE SEQUENCE</scope>
    <source>
        <strain evidence="9">KCTC 23714</strain>
    </source>
</reference>
<evidence type="ECO:0000256" key="7">
    <source>
        <dbReference type="SAM" id="SignalP"/>
    </source>
</evidence>
<evidence type="ECO:0000256" key="6">
    <source>
        <dbReference type="SAM" id="Coils"/>
    </source>
</evidence>